<gene>
    <name evidence="1" type="ORF">AVEN_136283_1</name>
</gene>
<keyword evidence="2" id="KW-1185">Reference proteome</keyword>
<accession>A0A4Y2W6D4</accession>
<name>A0A4Y2W6D4_ARAVE</name>
<comment type="caution">
    <text evidence="1">The sequence shown here is derived from an EMBL/GenBank/DDBJ whole genome shotgun (WGS) entry which is preliminary data.</text>
</comment>
<organism evidence="1 2">
    <name type="scientific">Araneus ventricosus</name>
    <name type="common">Orbweaver spider</name>
    <name type="synonym">Epeira ventricosa</name>
    <dbReference type="NCBI Taxonomy" id="182803"/>
    <lineage>
        <taxon>Eukaryota</taxon>
        <taxon>Metazoa</taxon>
        <taxon>Ecdysozoa</taxon>
        <taxon>Arthropoda</taxon>
        <taxon>Chelicerata</taxon>
        <taxon>Arachnida</taxon>
        <taxon>Araneae</taxon>
        <taxon>Araneomorphae</taxon>
        <taxon>Entelegynae</taxon>
        <taxon>Araneoidea</taxon>
        <taxon>Araneidae</taxon>
        <taxon>Araneus</taxon>
    </lineage>
</organism>
<dbReference type="AlphaFoldDB" id="A0A4Y2W6D4"/>
<protein>
    <submittedName>
        <fullName evidence="1">Uncharacterized protein</fullName>
    </submittedName>
</protein>
<evidence type="ECO:0000313" key="1">
    <source>
        <dbReference type="EMBL" id="GBO32421.1"/>
    </source>
</evidence>
<proteinExistence type="predicted"/>
<dbReference type="Proteomes" id="UP000499080">
    <property type="component" value="Unassembled WGS sequence"/>
</dbReference>
<sequence>MEIADTQQLAHGAAKYSTDTPQDDVFLGSHFSSSLFHVLISSEQLSTADLRLRNVDLLIKNSSLYIKVFSLLKTFSNNLGPALEEFRVDFLPYLSS</sequence>
<reference evidence="1 2" key="1">
    <citation type="journal article" date="2019" name="Sci. Rep.">
        <title>Orb-weaving spider Araneus ventricosus genome elucidates the spidroin gene catalogue.</title>
        <authorList>
            <person name="Kono N."/>
            <person name="Nakamura H."/>
            <person name="Ohtoshi R."/>
            <person name="Moran D.A.P."/>
            <person name="Shinohara A."/>
            <person name="Yoshida Y."/>
            <person name="Fujiwara M."/>
            <person name="Mori M."/>
            <person name="Tomita M."/>
            <person name="Arakawa K."/>
        </authorList>
    </citation>
    <scope>NUCLEOTIDE SEQUENCE [LARGE SCALE GENOMIC DNA]</scope>
</reference>
<dbReference type="EMBL" id="BGPR01055870">
    <property type="protein sequence ID" value="GBO32421.1"/>
    <property type="molecule type" value="Genomic_DNA"/>
</dbReference>
<evidence type="ECO:0000313" key="2">
    <source>
        <dbReference type="Proteomes" id="UP000499080"/>
    </source>
</evidence>